<dbReference type="Proteomes" id="UP000464524">
    <property type="component" value="Chromosome"/>
</dbReference>
<evidence type="ECO:0000256" key="1">
    <source>
        <dbReference type="SAM" id="MobiDB-lite"/>
    </source>
</evidence>
<accession>A0A857JCZ2</accession>
<dbReference type="AlphaFoldDB" id="A0A857JCZ2"/>
<keyword evidence="3" id="KW-1185">Reference proteome</keyword>
<reference evidence="2 3" key="1">
    <citation type="submission" date="2019-12" db="EMBL/GenBank/DDBJ databases">
        <title>Genome sequencing and assembly of endphytes of Porphyra tenera.</title>
        <authorList>
            <person name="Park J.M."/>
            <person name="Shin R."/>
            <person name="Jo S.H."/>
        </authorList>
    </citation>
    <scope>NUCLEOTIDE SEQUENCE [LARGE SCALE GENOMIC DNA]</scope>
    <source>
        <strain evidence="2 3">GPM4</strain>
    </source>
</reference>
<protein>
    <submittedName>
        <fullName evidence="2">Uncharacterized protein</fullName>
    </submittedName>
</protein>
<evidence type="ECO:0000313" key="2">
    <source>
        <dbReference type="EMBL" id="QHJ09895.1"/>
    </source>
</evidence>
<name>A0A857JCZ2_9ALTE</name>
<feature type="region of interest" description="Disordered" evidence="1">
    <location>
        <begin position="1"/>
        <end position="34"/>
    </location>
</feature>
<dbReference type="KEGG" id="pmes:FX988_00103"/>
<evidence type="ECO:0000313" key="3">
    <source>
        <dbReference type="Proteomes" id="UP000464524"/>
    </source>
</evidence>
<sequence length="34" mass="3930">MKKLDEASDPELNTKYKRTSESRCSHSGYIGNQR</sequence>
<feature type="compositionally biased region" description="Basic and acidic residues" evidence="1">
    <location>
        <begin position="1"/>
        <end position="24"/>
    </location>
</feature>
<organism evidence="2 3">
    <name type="scientific">Paraglaciecola mesophila</name>
    <dbReference type="NCBI Taxonomy" id="197222"/>
    <lineage>
        <taxon>Bacteria</taxon>
        <taxon>Pseudomonadati</taxon>
        <taxon>Pseudomonadota</taxon>
        <taxon>Gammaproteobacteria</taxon>
        <taxon>Alteromonadales</taxon>
        <taxon>Alteromonadaceae</taxon>
        <taxon>Paraglaciecola</taxon>
    </lineage>
</organism>
<dbReference type="EMBL" id="CP047656">
    <property type="protein sequence ID" value="QHJ09895.1"/>
    <property type="molecule type" value="Genomic_DNA"/>
</dbReference>
<gene>
    <name evidence="2" type="ORF">FX988_00103</name>
</gene>
<proteinExistence type="predicted"/>